<dbReference type="Proteomes" id="UP000076842">
    <property type="component" value="Unassembled WGS sequence"/>
</dbReference>
<feature type="transmembrane region" description="Helical" evidence="2">
    <location>
        <begin position="46"/>
        <end position="70"/>
    </location>
</feature>
<dbReference type="OrthoDB" id="3357408at2759"/>
<sequence length="280" mass="30963">MMQATTIFFEDSSSPLALTGVILYLLATFTQDLILLWRLYVVWQHWWLVAAGIVIELALGGCTIPSLVLIANPINTYTTPAVYQLVVPAYAIHLIFNCSVTFLIVYKLWSMGRKLESFFPGHGSYYGRGIGILVESGSIYTIATAVNLGLFVARLQVADSMTNVLIQLATLTPLLIVVRVGFSLSPGSADSSAAAVTADIPADVSRESPVTQMIRTRQTKRQQRAQDEARNRAVRIAVRREVEFTNVPAPRQEEVDRDSFDLEMDELSKKHDGLGAEDRV</sequence>
<keyword evidence="2" id="KW-0472">Membrane</keyword>
<reference evidence="3 4" key="1">
    <citation type="journal article" date="2016" name="Mol. Biol. Evol.">
        <title>Comparative Genomics of Early-Diverging Mushroom-Forming Fungi Provides Insights into the Origins of Lignocellulose Decay Capabilities.</title>
        <authorList>
            <person name="Nagy L.G."/>
            <person name="Riley R."/>
            <person name="Tritt A."/>
            <person name="Adam C."/>
            <person name="Daum C."/>
            <person name="Floudas D."/>
            <person name="Sun H."/>
            <person name="Yadav J.S."/>
            <person name="Pangilinan J."/>
            <person name="Larsson K.H."/>
            <person name="Matsuura K."/>
            <person name="Barry K."/>
            <person name="Labutti K."/>
            <person name="Kuo R."/>
            <person name="Ohm R.A."/>
            <person name="Bhattacharya S.S."/>
            <person name="Shirouzu T."/>
            <person name="Yoshinaga Y."/>
            <person name="Martin F.M."/>
            <person name="Grigoriev I.V."/>
            <person name="Hibbett D.S."/>
        </authorList>
    </citation>
    <scope>NUCLEOTIDE SEQUENCE [LARGE SCALE GENOMIC DNA]</scope>
    <source>
        <strain evidence="3 4">HHB12733</strain>
    </source>
</reference>
<dbReference type="InParanoid" id="A0A165ET48"/>
<feature type="transmembrane region" description="Helical" evidence="2">
    <location>
        <begin position="130"/>
        <end position="152"/>
    </location>
</feature>
<evidence type="ECO:0000256" key="1">
    <source>
        <dbReference type="SAM" id="MobiDB-lite"/>
    </source>
</evidence>
<evidence type="ECO:0000313" key="3">
    <source>
        <dbReference type="EMBL" id="KZT55475.1"/>
    </source>
</evidence>
<accession>A0A165ET48</accession>
<feature type="region of interest" description="Disordered" evidence="1">
    <location>
        <begin position="247"/>
        <end position="280"/>
    </location>
</feature>
<keyword evidence="2" id="KW-0812">Transmembrane</keyword>
<feature type="transmembrane region" description="Helical" evidence="2">
    <location>
        <begin position="164"/>
        <end position="182"/>
    </location>
</feature>
<evidence type="ECO:0000256" key="2">
    <source>
        <dbReference type="SAM" id="Phobius"/>
    </source>
</evidence>
<protein>
    <recommendedName>
        <fullName evidence="5">Integral membrane protein</fullName>
    </recommendedName>
</protein>
<feature type="compositionally biased region" description="Basic and acidic residues" evidence="1">
    <location>
        <begin position="251"/>
        <end position="280"/>
    </location>
</feature>
<feature type="transmembrane region" description="Helical" evidence="2">
    <location>
        <begin position="90"/>
        <end position="109"/>
    </location>
</feature>
<dbReference type="EMBL" id="KV423994">
    <property type="protein sequence ID" value="KZT55475.1"/>
    <property type="molecule type" value="Genomic_DNA"/>
</dbReference>
<evidence type="ECO:0008006" key="5">
    <source>
        <dbReference type="Google" id="ProtNLM"/>
    </source>
</evidence>
<organism evidence="3 4">
    <name type="scientific">Calocera cornea HHB12733</name>
    <dbReference type="NCBI Taxonomy" id="1353952"/>
    <lineage>
        <taxon>Eukaryota</taxon>
        <taxon>Fungi</taxon>
        <taxon>Dikarya</taxon>
        <taxon>Basidiomycota</taxon>
        <taxon>Agaricomycotina</taxon>
        <taxon>Dacrymycetes</taxon>
        <taxon>Dacrymycetales</taxon>
        <taxon>Dacrymycetaceae</taxon>
        <taxon>Calocera</taxon>
    </lineage>
</organism>
<feature type="transmembrane region" description="Helical" evidence="2">
    <location>
        <begin position="16"/>
        <end position="39"/>
    </location>
</feature>
<keyword evidence="4" id="KW-1185">Reference proteome</keyword>
<dbReference type="AlphaFoldDB" id="A0A165ET48"/>
<evidence type="ECO:0000313" key="4">
    <source>
        <dbReference type="Proteomes" id="UP000076842"/>
    </source>
</evidence>
<name>A0A165ET48_9BASI</name>
<gene>
    <name evidence="3" type="ORF">CALCODRAFT_498594</name>
</gene>
<keyword evidence="2" id="KW-1133">Transmembrane helix</keyword>
<proteinExistence type="predicted"/>